<feature type="transmembrane region" description="Helical" evidence="1">
    <location>
        <begin position="127"/>
        <end position="148"/>
    </location>
</feature>
<evidence type="ECO:0000313" key="4">
    <source>
        <dbReference type="Proteomes" id="UP000050417"/>
    </source>
</evidence>
<keyword evidence="1" id="KW-0812">Transmembrane</keyword>
<evidence type="ECO:0000256" key="1">
    <source>
        <dbReference type="SAM" id="Phobius"/>
    </source>
</evidence>
<evidence type="ECO:0000313" key="3">
    <source>
        <dbReference type="EMBL" id="KPL72168.1"/>
    </source>
</evidence>
<dbReference type="STRING" id="1134406.ADN00_15145"/>
<dbReference type="InterPro" id="IPR006949">
    <property type="entry name" value="Barrel_Baseplate_J-like"/>
</dbReference>
<feature type="domain" description="Baseplate protein J-like barrel" evidence="2">
    <location>
        <begin position="216"/>
        <end position="299"/>
    </location>
</feature>
<keyword evidence="4" id="KW-1185">Reference proteome</keyword>
<proteinExistence type="predicted"/>
<protein>
    <recommendedName>
        <fullName evidence="2">Baseplate protein J-like barrel domain-containing protein</fullName>
    </recommendedName>
</protein>
<sequence>MIQLERHDDYLSAKDKISWSKAQRVLLVWPERGRPKIFALDLKLLDRYAASSGARLALVTQNIAITEEAYHQGIPVFETIEQARKNSWRVPREWRKSRVAGAEKRTDFKQLVAQHADRKASARLPKWVEMAAFVLGLFAVFGLFLFFAPGATIHIDSAEELQTLEMPMWASPEIKAANLAGGIPANPRTIMVEGEDSIETSGVSLVPTQFAKGKVLFSNLTEDDLLIPRGTVVLSGGDPALRYQTLQAVALGGKNSVEVEVEALQGGSASNVAAGEIRGIEGVVGLSASVENLEAIQGGSEAEGKSAAAADFDRLRARLIEELRQQALRQFQTQAGIGELTIPESLSVGDIIDEAFSVEEGQPADQLTLALKMEFSLWVISEADMKIAANSAMDATLPAGYQALEDSLLVSMVNTPRMQNQRAVWAVRAERSLKPRIDPGDVYHAALGKPAQEAVQRLADLPGVEAVNVQTKPGWWPVISYLPQRISIEVK</sequence>
<reference evidence="3 4" key="1">
    <citation type="submission" date="2015-07" db="EMBL/GenBank/DDBJ databases">
        <title>Genome sequence of Ornatilinea apprima DSM 23815.</title>
        <authorList>
            <person name="Hemp J."/>
            <person name="Ward L.M."/>
            <person name="Pace L.A."/>
            <person name="Fischer W.W."/>
        </authorList>
    </citation>
    <scope>NUCLEOTIDE SEQUENCE [LARGE SCALE GENOMIC DNA]</scope>
    <source>
        <strain evidence="3 4">P3M-1</strain>
    </source>
</reference>
<accession>A0A0P6WZF4</accession>
<comment type="caution">
    <text evidence="3">The sequence shown here is derived from an EMBL/GenBank/DDBJ whole genome shotgun (WGS) entry which is preliminary data.</text>
</comment>
<dbReference type="EMBL" id="LGCL01000039">
    <property type="protein sequence ID" value="KPL72168.1"/>
    <property type="molecule type" value="Genomic_DNA"/>
</dbReference>
<dbReference type="AlphaFoldDB" id="A0A0P6WZF4"/>
<dbReference type="Pfam" id="PF04865">
    <property type="entry name" value="Baseplate_J"/>
    <property type="match status" value="1"/>
</dbReference>
<gene>
    <name evidence="3" type="ORF">ADN00_15145</name>
</gene>
<keyword evidence="1" id="KW-0472">Membrane</keyword>
<dbReference type="Proteomes" id="UP000050417">
    <property type="component" value="Unassembled WGS sequence"/>
</dbReference>
<organism evidence="3 4">
    <name type="scientific">Ornatilinea apprima</name>
    <dbReference type="NCBI Taxonomy" id="1134406"/>
    <lineage>
        <taxon>Bacteria</taxon>
        <taxon>Bacillati</taxon>
        <taxon>Chloroflexota</taxon>
        <taxon>Anaerolineae</taxon>
        <taxon>Anaerolineales</taxon>
        <taxon>Anaerolineaceae</taxon>
        <taxon>Ornatilinea</taxon>
    </lineage>
</organism>
<name>A0A0P6WZF4_9CHLR</name>
<keyword evidence="1" id="KW-1133">Transmembrane helix</keyword>
<evidence type="ECO:0000259" key="2">
    <source>
        <dbReference type="Pfam" id="PF04865"/>
    </source>
</evidence>